<keyword evidence="2" id="KW-1185">Reference proteome</keyword>
<organism evidence="1 2">
    <name type="scientific">Hymenobacter bucti</name>
    <dbReference type="NCBI Taxonomy" id="1844114"/>
    <lineage>
        <taxon>Bacteria</taxon>
        <taxon>Pseudomonadati</taxon>
        <taxon>Bacteroidota</taxon>
        <taxon>Cytophagia</taxon>
        <taxon>Cytophagales</taxon>
        <taxon>Hymenobacteraceae</taxon>
        <taxon>Hymenobacter</taxon>
    </lineage>
</organism>
<sequence>MPPPTQAQLLIGKWVLVRQSRTDGQTTNTATLDNGYYVREFTTDGRWLNYSGTRVNDTYPYSLANGVITIDASQPISHTITSLTSTALVVTYPGQSTYTFTDTFVRATK</sequence>
<dbReference type="EMBL" id="JBHUFD010000019">
    <property type="protein sequence ID" value="MFD1875494.1"/>
    <property type="molecule type" value="Genomic_DNA"/>
</dbReference>
<comment type="caution">
    <text evidence="1">The sequence shown here is derived from an EMBL/GenBank/DDBJ whole genome shotgun (WGS) entry which is preliminary data.</text>
</comment>
<reference evidence="2" key="1">
    <citation type="journal article" date="2019" name="Int. J. Syst. Evol. Microbiol.">
        <title>The Global Catalogue of Microorganisms (GCM) 10K type strain sequencing project: providing services to taxonomists for standard genome sequencing and annotation.</title>
        <authorList>
            <consortium name="The Broad Institute Genomics Platform"/>
            <consortium name="The Broad Institute Genome Sequencing Center for Infectious Disease"/>
            <person name="Wu L."/>
            <person name="Ma J."/>
        </authorList>
    </citation>
    <scope>NUCLEOTIDE SEQUENCE [LARGE SCALE GENOMIC DNA]</scope>
    <source>
        <strain evidence="2">CGMCC 1.15795</strain>
    </source>
</reference>
<gene>
    <name evidence="1" type="ORF">ACFSDX_23875</name>
</gene>
<evidence type="ECO:0000313" key="2">
    <source>
        <dbReference type="Proteomes" id="UP001597197"/>
    </source>
</evidence>
<accession>A0ABW4R141</accession>
<proteinExistence type="predicted"/>
<name>A0ABW4R141_9BACT</name>
<evidence type="ECO:0008006" key="3">
    <source>
        <dbReference type="Google" id="ProtNLM"/>
    </source>
</evidence>
<dbReference type="Proteomes" id="UP001597197">
    <property type="component" value="Unassembled WGS sequence"/>
</dbReference>
<evidence type="ECO:0000313" key="1">
    <source>
        <dbReference type="EMBL" id="MFD1875494.1"/>
    </source>
</evidence>
<protein>
    <recommendedName>
        <fullName evidence="3">Lipocalin-like domain-containing protein</fullName>
    </recommendedName>
</protein>
<dbReference type="RefSeq" id="WP_382318268.1">
    <property type="nucleotide sequence ID" value="NZ_JBHUFD010000019.1"/>
</dbReference>